<keyword evidence="2" id="KW-0472">Membrane</keyword>
<feature type="region of interest" description="Disordered" evidence="1">
    <location>
        <begin position="602"/>
        <end position="629"/>
    </location>
</feature>
<keyword evidence="5" id="KW-1185">Reference proteome</keyword>
<feature type="domain" description="Fibronectin type-III" evidence="3">
    <location>
        <begin position="437"/>
        <end position="528"/>
    </location>
</feature>
<dbReference type="SMART" id="SM00060">
    <property type="entry name" value="FN3"/>
    <property type="match status" value="9"/>
</dbReference>
<feature type="compositionally biased region" description="Polar residues" evidence="1">
    <location>
        <begin position="603"/>
        <end position="617"/>
    </location>
</feature>
<dbReference type="InterPro" id="IPR003961">
    <property type="entry name" value="FN3_dom"/>
</dbReference>
<evidence type="ECO:0000256" key="2">
    <source>
        <dbReference type="SAM" id="Phobius"/>
    </source>
</evidence>
<feature type="domain" description="Fibronectin type-III" evidence="3">
    <location>
        <begin position="532"/>
        <end position="620"/>
    </location>
</feature>
<dbReference type="FunFam" id="2.60.40.10:FF:001846">
    <property type="entry name" value="Uncharacterized protein, isoform E"/>
    <property type="match status" value="1"/>
</dbReference>
<dbReference type="InterPro" id="IPR036116">
    <property type="entry name" value="FN3_sf"/>
</dbReference>
<dbReference type="OrthoDB" id="443915at2759"/>
<dbReference type="CDD" id="cd00063">
    <property type="entry name" value="FN3"/>
    <property type="match status" value="9"/>
</dbReference>
<dbReference type="AlphaFoldDB" id="A0A9P0CIR9"/>
<feature type="domain" description="Fibronectin type-III" evidence="3">
    <location>
        <begin position="624"/>
        <end position="715"/>
    </location>
</feature>
<dbReference type="InterPro" id="IPR050617">
    <property type="entry name" value="E3_ligase_FN3/SPRY"/>
</dbReference>
<evidence type="ECO:0000313" key="5">
    <source>
        <dbReference type="Proteomes" id="UP001153636"/>
    </source>
</evidence>
<feature type="region of interest" description="Disordered" evidence="1">
    <location>
        <begin position="180"/>
        <end position="317"/>
    </location>
</feature>
<feature type="compositionally biased region" description="Low complexity" evidence="1">
    <location>
        <begin position="57"/>
        <end position="66"/>
    </location>
</feature>
<dbReference type="FunFam" id="2.60.40.10:FF:000373">
    <property type="entry name" value="fibronectin type-III domain-containing protein 3A isoform X1"/>
    <property type="match status" value="1"/>
</dbReference>
<evidence type="ECO:0000259" key="3">
    <source>
        <dbReference type="PROSITE" id="PS50853"/>
    </source>
</evidence>
<feature type="domain" description="Fibronectin type-III" evidence="3">
    <location>
        <begin position="815"/>
        <end position="907"/>
    </location>
</feature>
<feature type="compositionally biased region" description="Acidic residues" evidence="1">
    <location>
        <begin position="305"/>
        <end position="317"/>
    </location>
</feature>
<name>A0A9P0CIR9_9CUCU</name>
<dbReference type="Pfam" id="PF00041">
    <property type="entry name" value="fn3"/>
    <property type="match status" value="6"/>
</dbReference>
<feature type="compositionally biased region" description="Basic residues" evidence="1">
    <location>
        <begin position="254"/>
        <end position="264"/>
    </location>
</feature>
<proteinExistence type="predicted"/>
<feature type="domain" description="Fibronectin type-III" evidence="3">
    <location>
        <begin position="719"/>
        <end position="813"/>
    </location>
</feature>
<evidence type="ECO:0000256" key="1">
    <source>
        <dbReference type="SAM" id="MobiDB-lite"/>
    </source>
</evidence>
<keyword evidence="2" id="KW-1133">Transmembrane helix</keyword>
<gene>
    <name evidence="4" type="ORF">PSYICH_LOCUS426</name>
</gene>
<feature type="domain" description="Fibronectin type-III" evidence="3">
    <location>
        <begin position="1089"/>
        <end position="1187"/>
    </location>
</feature>
<feature type="compositionally biased region" description="Basic residues" evidence="1">
    <location>
        <begin position="43"/>
        <end position="56"/>
    </location>
</feature>
<feature type="domain" description="Fibronectin type-III" evidence="3">
    <location>
        <begin position="908"/>
        <end position="999"/>
    </location>
</feature>
<organism evidence="4 5">
    <name type="scientific">Psylliodes chrysocephalus</name>
    <dbReference type="NCBI Taxonomy" id="3402493"/>
    <lineage>
        <taxon>Eukaryota</taxon>
        <taxon>Metazoa</taxon>
        <taxon>Ecdysozoa</taxon>
        <taxon>Arthropoda</taxon>
        <taxon>Hexapoda</taxon>
        <taxon>Insecta</taxon>
        <taxon>Pterygota</taxon>
        <taxon>Neoptera</taxon>
        <taxon>Endopterygota</taxon>
        <taxon>Coleoptera</taxon>
        <taxon>Polyphaga</taxon>
        <taxon>Cucujiformia</taxon>
        <taxon>Chrysomeloidea</taxon>
        <taxon>Chrysomelidae</taxon>
        <taxon>Galerucinae</taxon>
        <taxon>Alticini</taxon>
        <taxon>Psylliodes</taxon>
    </lineage>
</organism>
<dbReference type="InterPro" id="IPR013783">
    <property type="entry name" value="Ig-like_fold"/>
</dbReference>
<dbReference type="PANTHER" id="PTHR24099">
    <property type="entry name" value="E3 UBIQUITIN-PROTEIN LIGASE TRIM36-RELATED"/>
    <property type="match status" value="1"/>
</dbReference>
<accession>A0A9P0CIR9</accession>
<dbReference type="EMBL" id="OV651813">
    <property type="protein sequence ID" value="CAH1098816.1"/>
    <property type="molecule type" value="Genomic_DNA"/>
</dbReference>
<dbReference type="PRINTS" id="PR00014">
    <property type="entry name" value="FNTYPEIII"/>
</dbReference>
<feature type="domain" description="Fibronectin type-III" evidence="3">
    <location>
        <begin position="1000"/>
        <end position="1088"/>
    </location>
</feature>
<dbReference type="PANTHER" id="PTHR24099:SF11">
    <property type="entry name" value="FIBRONECTIN TYPE III DOMAIN-CONTAINING 3BA-RELATED"/>
    <property type="match status" value="1"/>
</dbReference>
<feature type="domain" description="Fibronectin type-III" evidence="3">
    <location>
        <begin position="328"/>
        <end position="433"/>
    </location>
</feature>
<dbReference type="Proteomes" id="UP001153636">
    <property type="component" value="Chromosome 1"/>
</dbReference>
<feature type="transmembrane region" description="Helical" evidence="2">
    <location>
        <begin position="1230"/>
        <end position="1251"/>
    </location>
</feature>
<feature type="compositionally biased region" description="Basic and acidic residues" evidence="1">
    <location>
        <begin position="265"/>
        <end position="279"/>
    </location>
</feature>
<dbReference type="SUPFAM" id="SSF49265">
    <property type="entry name" value="Fibronectin type III"/>
    <property type="match status" value="6"/>
</dbReference>
<dbReference type="PROSITE" id="PS50853">
    <property type="entry name" value="FN3"/>
    <property type="match status" value="9"/>
</dbReference>
<feature type="compositionally biased region" description="Low complexity" evidence="1">
    <location>
        <begin position="87"/>
        <end position="104"/>
    </location>
</feature>
<feature type="region of interest" description="Disordered" evidence="1">
    <location>
        <begin position="1"/>
        <end position="104"/>
    </location>
</feature>
<feature type="compositionally biased region" description="Polar residues" evidence="1">
    <location>
        <begin position="200"/>
        <end position="209"/>
    </location>
</feature>
<keyword evidence="2" id="KW-0812">Transmembrane</keyword>
<evidence type="ECO:0000313" key="4">
    <source>
        <dbReference type="EMBL" id="CAH1098816.1"/>
    </source>
</evidence>
<protein>
    <recommendedName>
        <fullName evidence="3">Fibronectin type-III domain-containing protein</fullName>
    </recommendedName>
</protein>
<reference evidence="4" key="1">
    <citation type="submission" date="2022-01" db="EMBL/GenBank/DDBJ databases">
        <authorList>
            <person name="King R."/>
        </authorList>
    </citation>
    <scope>NUCLEOTIDE SEQUENCE</scope>
</reference>
<sequence>MVKVKDEPQMAESNSVPGPHTSSASSNNNSNNNQAPPTNYFPRKPRPHPHHHHHPPFQHFTTHYHPCSYSPETGEGAANGATSPAKFYFGPGFEPQQQFPGPSQGQGNQYVVLFHVYPGVTISFQMGENLEILTGPVTVPMVSTNSSPPIAMPVQVPPGHMVQQIVDESGTLRHVILSPQHPNLVPMPSHNPQHYGGAPGNNNPQSQQFYPGLPSGYPPQQFHSNLQSGHPVPTHLGHSPPPPPTYHKDERTQRQHIKLKKKLHDKQQKNDSLLPRKELVNGLKRSSAGGGGLKEKGMNSVGTSEDGEESSVPDEEDSIQIATDILSSVQAPKVSELSSRSALLQWAPPVRLSESASNDSHDIDISESDLRYEVLLSDKSKEMKFKSIYSGASLSCRIQDLKPGQEYSVCLQVHLDEIQGSATDPVKFITPPCEPDQPQPPKLLHRTKNSLQLRWNAVNDNGAHINCYILEYDEGKGGEFVEFYRGRSKTHTLQKLLPATLYTFRLAALNDVGKSLYSDCIAYSTFDNPPIQPNPPTLHESNVQSLHLLWQRRPKDDEFILQMNDIETKYGFLNVYLGNENQHICRGLRECSSYAFRLRSKNESGTSPWSDEVTYSTLPDKPSRPSKPVVKGRIHAHSFKLKWESPNHTGGSEITMYILEVNSGSGYETVYQGLETEAVCDKLTPGTTYQLRVSCVSAGGVSNFSDPCTVTTDAVSPGQCSQPRIVGKPLANQVTIRWMEPDYNGGAPILDYEVEMTSPDGDQSLVHKSKETECTATSLSPGCDYIFQARAVNRIGPGTWSEPLRMTSGAAPPCAPEMPLLMCKSPHQVYVEWTEPRSNGAPVGEYRLEMSPDMNEEKFSSVYQGPQLNYDVKGLTPFHSYCFRVQAGNSAGFSGYSPVAATLTPAAPPSAVTVVKPDTTPTSITLHWNTPAENGSPIINYNIEIGDRTISTEGPVNEYTIEGLQPETNYKIKIQAVNEVAAGPYSSSLRTATLRLPPTAPRLECLGVAHNYVKLKWGEGKNTEYTQYCVEMENPRSGDYQCVYKGTALTCKVNKLHESTTYRFRVNAANDAGVGEFSDDYEFSTNVAPPAALKAPKIAEVDQRTCSIEWFPAKNSFTDSVVYRVQVSRTKEQVFKQVCKSSECKYAIEDLEPGTEYAARVCPVRLTSAGELPGPPSPSVTFTTASLEPAGGTSAKSASSSGGNPLAHSVHKHRSFYHSMWQMLSFSEEYWIYVYAFLVLFIGIVISLLIAQFL</sequence>
<dbReference type="Gene3D" id="2.60.40.10">
    <property type="entry name" value="Immunoglobulins"/>
    <property type="match status" value="9"/>
</dbReference>
<feature type="compositionally biased region" description="Low complexity" evidence="1">
    <location>
        <begin position="22"/>
        <end position="33"/>
    </location>
</feature>